<feature type="region of interest" description="Disordered" evidence="1">
    <location>
        <begin position="1"/>
        <end position="31"/>
    </location>
</feature>
<organism evidence="2 3">
    <name type="scientific">Nocardioides humi</name>
    <dbReference type="NCBI Taxonomy" id="449461"/>
    <lineage>
        <taxon>Bacteria</taxon>
        <taxon>Bacillati</taxon>
        <taxon>Actinomycetota</taxon>
        <taxon>Actinomycetes</taxon>
        <taxon>Propionibacteriales</taxon>
        <taxon>Nocardioidaceae</taxon>
        <taxon>Nocardioides</taxon>
    </lineage>
</organism>
<name>A0ABN2BMI4_9ACTN</name>
<evidence type="ECO:0000313" key="3">
    <source>
        <dbReference type="Proteomes" id="UP001500842"/>
    </source>
</evidence>
<evidence type="ECO:0000256" key="1">
    <source>
        <dbReference type="SAM" id="MobiDB-lite"/>
    </source>
</evidence>
<comment type="caution">
    <text evidence="2">The sequence shown here is derived from an EMBL/GenBank/DDBJ whole genome shotgun (WGS) entry which is preliminary data.</text>
</comment>
<proteinExistence type="predicted"/>
<accession>A0ABN2BMI4</accession>
<dbReference type="Proteomes" id="UP001500842">
    <property type="component" value="Unassembled WGS sequence"/>
</dbReference>
<keyword evidence="3" id="KW-1185">Reference proteome</keyword>
<protein>
    <submittedName>
        <fullName evidence="2">Uncharacterized protein</fullName>
    </submittedName>
</protein>
<reference evidence="2 3" key="1">
    <citation type="journal article" date="2019" name="Int. J. Syst. Evol. Microbiol.">
        <title>The Global Catalogue of Microorganisms (GCM) 10K type strain sequencing project: providing services to taxonomists for standard genome sequencing and annotation.</title>
        <authorList>
            <consortium name="The Broad Institute Genomics Platform"/>
            <consortium name="The Broad Institute Genome Sequencing Center for Infectious Disease"/>
            <person name="Wu L."/>
            <person name="Ma J."/>
        </authorList>
    </citation>
    <scope>NUCLEOTIDE SEQUENCE [LARGE SCALE GENOMIC DNA]</scope>
    <source>
        <strain evidence="2 3">JCM 14942</strain>
    </source>
</reference>
<feature type="compositionally biased region" description="Low complexity" evidence="1">
    <location>
        <begin position="15"/>
        <end position="31"/>
    </location>
</feature>
<gene>
    <name evidence="2" type="ORF">GCM10009788_52580</name>
</gene>
<dbReference type="EMBL" id="BAAAOR010000040">
    <property type="protein sequence ID" value="GAA1543581.1"/>
    <property type="molecule type" value="Genomic_DNA"/>
</dbReference>
<evidence type="ECO:0000313" key="2">
    <source>
        <dbReference type="EMBL" id="GAA1543581.1"/>
    </source>
</evidence>
<sequence>MTRANGAPMPTPNVSTDPGTAPAADPTAGSAADPSVYLAALPPVVQSQLVALVKAAADTGEGEKGLILGWLDQAVSRLFTRMVWQEHAKLVELLAHLGMLLGALHEQSRPKEVA</sequence>